<organism evidence="6 7">
    <name type="scientific">Paramylibacter ulvae</name>
    <dbReference type="NCBI Taxonomy" id="1651968"/>
    <lineage>
        <taxon>Bacteria</taxon>
        <taxon>Pseudomonadati</taxon>
        <taxon>Pseudomonadota</taxon>
        <taxon>Alphaproteobacteria</taxon>
        <taxon>Rhodobacterales</taxon>
        <taxon>Paracoccaceae</taxon>
        <taxon>Paramylibacter</taxon>
    </lineage>
</organism>
<keyword evidence="3" id="KW-0804">Transcription</keyword>
<proteinExistence type="predicted"/>
<feature type="domain" description="HTH araC/xylS-type" evidence="5">
    <location>
        <begin position="134"/>
        <end position="232"/>
    </location>
</feature>
<protein>
    <recommendedName>
        <fullName evidence="5">HTH araC/xylS-type domain-containing protein</fullName>
    </recommendedName>
</protein>
<keyword evidence="2" id="KW-0238">DNA-binding</keyword>
<reference evidence="7" key="1">
    <citation type="journal article" date="2019" name="Int. J. Syst. Evol. Microbiol.">
        <title>The Global Catalogue of Microorganisms (GCM) 10K type strain sequencing project: providing services to taxonomists for standard genome sequencing and annotation.</title>
        <authorList>
            <consortium name="The Broad Institute Genomics Platform"/>
            <consortium name="The Broad Institute Genome Sequencing Center for Infectious Disease"/>
            <person name="Wu L."/>
            <person name="Ma J."/>
        </authorList>
    </citation>
    <scope>NUCLEOTIDE SEQUENCE [LARGE SCALE GENOMIC DNA]</scope>
    <source>
        <strain evidence="7">KCTC 32465</strain>
    </source>
</reference>
<feature type="region of interest" description="Disordered" evidence="4">
    <location>
        <begin position="216"/>
        <end position="245"/>
    </location>
</feature>
<dbReference type="PANTHER" id="PTHR43436">
    <property type="entry name" value="ARAC-FAMILY TRANSCRIPTIONAL REGULATOR"/>
    <property type="match status" value="1"/>
</dbReference>
<dbReference type="InterPro" id="IPR009057">
    <property type="entry name" value="Homeodomain-like_sf"/>
</dbReference>
<dbReference type="InterPro" id="IPR009594">
    <property type="entry name" value="Tscrpt_reg_HTH_AraC_N"/>
</dbReference>
<evidence type="ECO:0000256" key="4">
    <source>
        <dbReference type="SAM" id="MobiDB-lite"/>
    </source>
</evidence>
<dbReference type="PROSITE" id="PS01124">
    <property type="entry name" value="HTH_ARAC_FAMILY_2"/>
    <property type="match status" value="1"/>
</dbReference>
<gene>
    <name evidence="6" type="ORF">GCM10008927_30440</name>
</gene>
<dbReference type="Gene3D" id="1.10.10.60">
    <property type="entry name" value="Homeodomain-like"/>
    <property type="match status" value="2"/>
</dbReference>
<evidence type="ECO:0000256" key="1">
    <source>
        <dbReference type="ARBA" id="ARBA00023015"/>
    </source>
</evidence>
<dbReference type="SMART" id="SM00342">
    <property type="entry name" value="HTH_ARAC"/>
    <property type="match status" value="1"/>
</dbReference>
<dbReference type="Pfam" id="PF06719">
    <property type="entry name" value="AraC_N"/>
    <property type="match status" value="1"/>
</dbReference>
<dbReference type="InterPro" id="IPR018062">
    <property type="entry name" value="HTH_AraC-typ_CS"/>
</dbReference>
<evidence type="ECO:0000313" key="6">
    <source>
        <dbReference type="EMBL" id="GHA62968.1"/>
    </source>
</evidence>
<dbReference type="PROSITE" id="PS00041">
    <property type="entry name" value="HTH_ARAC_FAMILY_1"/>
    <property type="match status" value="1"/>
</dbReference>
<sequence length="245" mass="27171">MMRSGEQSVHVSTGDALVVSQHLPVMSRITQASPQEPYLAIVLSLNLTTLRELYAQLDGLQDHEKSDGAFSCSPSDAAWIDPLHRYLDMARDPTTLFVLGPQLLREIHFRLLTSSTGALLRGLLATDSYASRISRSIVVIRQQLSAPLRVPEIAEQIGMSNSAFHTHFKKVTGTTPLQYQKNLRLITGMDLLEHSGCTVASAAYEVGYESPTHFSRDYKRKFGQNPSASKRLSERRPNESSRSSA</sequence>
<evidence type="ECO:0000256" key="3">
    <source>
        <dbReference type="ARBA" id="ARBA00023163"/>
    </source>
</evidence>
<keyword evidence="1" id="KW-0805">Transcription regulation</keyword>
<dbReference type="EMBL" id="BMZF01000017">
    <property type="protein sequence ID" value="GHA62968.1"/>
    <property type="molecule type" value="Genomic_DNA"/>
</dbReference>
<accession>A0ABQ3D7G7</accession>
<dbReference type="SUPFAM" id="SSF46689">
    <property type="entry name" value="Homeodomain-like"/>
    <property type="match status" value="2"/>
</dbReference>
<dbReference type="Proteomes" id="UP000634455">
    <property type="component" value="Unassembled WGS sequence"/>
</dbReference>
<evidence type="ECO:0000259" key="5">
    <source>
        <dbReference type="PROSITE" id="PS01124"/>
    </source>
</evidence>
<name>A0ABQ3D7G7_9RHOB</name>
<keyword evidence="7" id="KW-1185">Reference proteome</keyword>
<dbReference type="Pfam" id="PF12833">
    <property type="entry name" value="HTH_18"/>
    <property type="match status" value="1"/>
</dbReference>
<comment type="caution">
    <text evidence="6">The sequence shown here is derived from an EMBL/GenBank/DDBJ whole genome shotgun (WGS) entry which is preliminary data.</text>
</comment>
<dbReference type="PANTHER" id="PTHR43436:SF1">
    <property type="entry name" value="TRANSCRIPTIONAL REGULATORY PROTEIN"/>
    <property type="match status" value="1"/>
</dbReference>
<dbReference type="InterPro" id="IPR018060">
    <property type="entry name" value="HTH_AraC"/>
</dbReference>
<evidence type="ECO:0000313" key="7">
    <source>
        <dbReference type="Proteomes" id="UP000634455"/>
    </source>
</evidence>
<evidence type="ECO:0000256" key="2">
    <source>
        <dbReference type="ARBA" id="ARBA00023125"/>
    </source>
</evidence>